<evidence type="ECO:0000313" key="14">
    <source>
        <dbReference type="EMBL" id="AEH63628.1"/>
    </source>
</evidence>
<evidence type="ECO:0000256" key="5">
    <source>
        <dbReference type="ARBA" id="ARBA00022692"/>
    </source>
</evidence>
<dbReference type="PANTHER" id="PTHR32552">
    <property type="entry name" value="FERRICHROME IRON RECEPTOR-RELATED"/>
    <property type="match status" value="1"/>
</dbReference>
<evidence type="ECO:0000256" key="1">
    <source>
        <dbReference type="ARBA" id="ARBA00004571"/>
    </source>
</evidence>
<reference evidence="14 15" key="1">
    <citation type="journal article" date="2011" name="J. Bacteriol.">
        <title>Genome sequence of the ethanol-producing Zymomonas mobilis subsp. mobilis lectotype strain ATCC 10988.</title>
        <authorList>
            <person name="Pappas K.M."/>
            <person name="Kouvelis V.N."/>
            <person name="Saunders E."/>
            <person name="Brettin T.S."/>
            <person name="Bruce D."/>
            <person name="Detter C."/>
            <person name="Balakireva M."/>
            <person name="Han C.S."/>
            <person name="Savvakis G."/>
            <person name="Kyrpides N.C."/>
            <person name="Typas M.A."/>
        </authorList>
    </citation>
    <scope>NUCLEOTIDE SEQUENCE [LARGE SCALE GENOMIC DNA]</scope>
    <source>
        <strain evidence="15">ATCC 10988 / DSM 424 / CCUG 17860 / LMG 404 / NCIMB 8938 / NRRL B-806 / ZM1</strain>
        <plasmid evidence="14">pZMOB03</plasmid>
    </source>
</reference>
<organism evidence="14 15">
    <name type="scientific">Zymomonas mobilis subsp. mobilis (strain ATCC 10988 / DSM 424 / LMG 404 / NCIMB 8938 / NRRL B-806 / ZM1)</name>
    <dbReference type="NCBI Taxonomy" id="555217"/>
    <lineage>
        <taxon>Bacteria</taxon>
        <taxon>Pseudomonadati</taxon>
        <taxon>Pseudomonadota</taxon>
        <taxon>Alphaproteobacteria</taxon>
        <taxon>Sphingomonadales</taxon>
        <taxon>Zymomonadaceae</taxon>
        <taxon>Zymomonas</taxon>
    </lineage>
</organism>
<evidence type="ECO:0000256" key="11">
    <source>
        <dbReference type="RuleBase" id="RU003357"/>
    </source>
</evidence>
<keyword evidence="14" id="KW-0614">Plasmid</keyword>
<dbReference type="AlphaFoldDB" id="A0A0H3G0Y5"/>
<dbReference type="GO" id="GO:0006826">
    <property type="term" value="P:iron ion transport"/>
    <property type="evidence" value="ECO:0007669"/>
    <property type="project" value="UniProtKB-KW"/>
</dbReference>
<evidence type="ECO:0000256" key="10">
    <source>
        <dbReference type="ARBA" id="ARBA00023237"/>
    </source>
</evidence>
<evidence type="ECO:0000259" key="13">
    <source>
        <dbReference type="Pfam" id="PF07715"/>
    </source>
</evidence>
<dbReference type="InterPro" id="IPR000531">
    <property type="entry name" value="Beta-barrel_TonB"/>
</dbReference>
<dbReference type="Pfam" id="PF07715">
    <property type="entry name" value="Plug"/>
    <property type="match status" value="1"/>
</dbReference>
<keyword evidence="6" id="KW-0408">Iron</keyword>
<evidence type="ECO:0000256" key="6">
    <source>
        <dbReference type="ARBA" id="ARBA00023004"/>
    </source>
</evidence>
<comment type="subcellular location">
    <subcellularLocation>
        <location evidence="1">Cell outer membrane</location>
        <topology evidence="1">Multi-pass membrane protein</topology>
    </subcellularLocation>
</comment>
<evidence type="ECO:0000256" key="2">
    <source>
        <dbReference type="ARBA" id="ARBA00022448"/>
    </source>
</evidence>
<dbReference type="HOGENOM" id="CLU_412041_0_0_5"/>
<dbReference type="Pfam" id="PF00593">
    <property type="entry name" value="TonB_dep_Rec_b-barrel"/>
    <property type="match status" value="1"/>
</dbReference>
<sequence>MRNKASLVHKCPFNKTHHLCVLSCVALTSLIITDPVEAASSIQAETTSAYKEKPTTENKALLRPKDITVTAKRPISTQASSSTHISAEDMQAYRMQTVSDIAERVPNLSFTSMTPSNPVVTVRGMGSSEDHGSSSYTPILIDGVSVPSFALGQIFDLSDVDVMRGAQLTEGINAFAGLISAHSHDPGDKLSASASFEYGTGNRKRGSFTADIPVNDSTSIRLALGGETADGYIHNKALDKHNTGGWHSWWGRLKILHTDSSGGEWRISLHHMINHGGNDYFEIPENAKKHISYSTDQGKNDTEYLLGSLQYHRSFSEHLNIDAMFGGVGTKWKYWNPRSVFNAVSGNSAPTQQIGGSLMLSGTFGKLDWKGGVYGQRALRSSPYDFDMSPYYISHTTADLGTTEIAFMGELGWHFAQNWKLVPSIRVEHVESSLKNWTSSISGDVPTAFSMYQSLPDQTISKTVPLPGVKLEYSPKNFSSLRQFMWLSYTRSFLAPGYNPFSNYAETASVPYSSSYGNNIELGYRVGDKKNIWSIEVVGFSNFLSNLQVAATSKLGETVVATAKKAHSRGMEATVHWRPIYNFQLNGFVGLTYAAYDRFIYGGKDYSGELMDSTPISNFGFSGAWTVIKDLTVNASIIRRGRSTLHPSSNVENDPYLLMDAQIEKRWKHWSIAIYGHNLTDSGYYTRGVPSGRVVAANPRQIGLRAGVSF</sequence>
<dbReference type="InterPro" id="IPR036942">
    <property type="entry name" value="Beta-barrel_TonB_sf"/>
</dbReference>
<keyword evidence="3" id="KW-1134">Transmembrane beta strand</keyword>
<gene>
    <name evidence="14" type="ordered locus">Zmob_1838</name>
</gene>
<keyword evidence="4" id="KW-0410">Iron transport</keyword>
<dbReference type="InterPro" id="IPR039426">
    <property type="entry name" value="TonB-dep_rcpt-like"/>
</dbReference>
<geneLocation type="plasmid" evidence="14 15">
    <name>pZMOB03</name>
</geneLocation>
<dbReference type="GO" id="GO:0009279">
    <property type="term" value="C:cell outer membrane"/>
    <property type="evidence" value="ECO:0007669"/>
    <property type="project" value="UniProtKB-SubCell"/>
</dbReference>
<dbReference type="Gene3D" id="2.40.170.20">
    <property type="entry name" value="TonB-dependent receptor, beta-barrel domain"/>
    <property type="match status" value="1"/>
</dbReference>
<evidence type="ECO:0000256" key="3">
    <source>
        <dbReference type="ARBA" id="ARBA00022452"/>
    </source>
</evidence>
<protein>
    <submittedName>
        <fullName evidence="14">TonB-dependent receptor</fullName>
    </submittedName>
</protein>
<dbReference type="EMBL" id="CP002853">
    <property type="protein sequence ID" value="AEH63628.1"/>
    <property type="molecule type" value="Genomic_DNA"/>
</dbReference>
<dbReference type="SUPFAM" id="SSF56935">
    <property type="entry name" value="Porins"/>
    <property type="match status" value="1"/>
</dbReference>
<dbReference type="PANTHER" id="PTHR32552:SF81">
    <property type="entry name" value="TONB-DEPENDENT OUTER MEMBRANE RECEPTOR"/>
    <property type="match status" value="1"/>
</dbReference>
<evidence type="ECO:0000313" key="15">
    <source>
        <dbReference type="Proteomes" id="UP000001494"/>
    </source>
</evidence>
<proteinExistence type="inferred from homology"/>
<evidence type="ECO:0000256" key="7">
    <source>
        <dbReference type="ARBA" id="ARBA00023065"/>
    </source>
</evidence>
<dbReference type="Proteomes" id="UP000001494">
    <property type="component" value="Plasmid pZMOB03"/>
</dbReference>
<dbReference type="KEGG" id="zmm:Zmob_1838"/>
<keyword evidence="7" id="KW-0406">Ion transport</keyword>
<dbReference type="eggNOG" id="COG4772">
    <property type="taxonomic scope" value="Bacteria"/>
</dbReference>
<keyword evidence="8 11" id="KW-0798">TonB box</keyword>
<feature type="domain" description="TonB-dependent receptor-like beta-barrel" evidence="12">
    <location>
        <begin position="293"/>
        <end position="679"/>
    </location>
</feature>
<evidence type="ECO:0000256" key="8">
    <source>
        <dbReference type="ARBA" id="ARBA00023077"/>
    </source>
</evidence>
<feature type="domain" description="TonB-dependent receptor plug" evidence="13">
    <location>
        <begin position="77"/>
        <end position="177"/>
    </location>
</feature>
<keyword evidence="2" id="KW-0813">Transport</keyword>
<evidence type="ECO:0000256" key="4">
    <source>
        <dbReference type="ARBA" id="ARBA00022496"/>
    </source>
</evidence>
<evidence type="ECO:0000256" key="9">
    <source>
        <dbReference type="ARBA" id="ARBA00023136"/>
    </source>
</evidence>
<keyword evidence="14" id="KW-0675">Receptor</keyword>
<keyword evidence="10" id="KW-0998">Cell outer membrane</keyword>
<keyword evidence="9 11" id="KW-0472">Membrane</keyword>
<dbReference type="InterPro" id="IPR012910">
    <property type="entry name" value="Plug_dom"/>
</dbReference>
<name>A0A0H3G0Y5_ZYMMA</name>
<comment type="similarity">
    <text evidence="11">Belongs to the TonB-dependent receptor family.</text>
</comment>
<keyword evidence="5" id="KW-0812">Transmembrane</keyword>
<evidence type="ECO:0000259" key="12">
    <source>
        <dbReference type="Pfam" id="PF00593"/>
    </source>
</evidence>
<accession>A0A0H3G0Y5</accession>